<feature type="non-terminal residue" evidence="1">
    <location>
        <position position="1"/>
    </location>
</feature>
<comment type="caution">
    <text evidence="1">The sequence shown here is derived from an EMBL/GenBank/DDBJ whole genome shotgun (WGS) entry which is preliminary data.</text>
</comment>
<protein>
    <submittedName>
        <fullName evidence="1">Uncharacterized protein</fullName>
    </submittedName>
</protein>
<name>A0A0F9EFX5_9ZZZZ</name>
<proteinExistence type="predicted"/>
<accession>A0A0F9EFX5</accession>
<organism evidence="1">
    <name type="scientific">marine sediment metagenome</name>
    <dbReference type="NCBI Taxonomy" id="412755"/>
    <lineage>
        <taxon>unclassified sequences</taxon>
        <taxon>metagenomes</taxon>
        <taxon>ecological metagenomes</taxon>
    </lineage>
</organism>
<evidence type="ECO:0000313" key="1">
    <source>
        <dbReference type="EMBL" id="KKL65176.1"/>
    </source>
</evidence>
<sequence>AGKLILGEVAASPPPLPPRRDLLAEMDALKARVDKLDGG</sequence>
<reference evidence="1" key="1">
    <citation type="journal article" date="2015" name="Nature">
        <title>Complex archaea that bridge the gap between prokaryotes and eukaryotes.</title>
        <authorList>
            <person name="Spang A."/>
            <person name="Saw J.H."/>
            <person name="Jorgensen S.L."/>
            <person name="Zaremba-Niedzwiedzka K."/>
            <person name="Martijn J."/>
            <person name="Lind A.E."/>
            <person name="van Eijk R."/>
            <person name="Schleper C."/>
            <person name="Guy L."/>
            <person name="Ettema T.J."/>
        </authorList>
    </citation>
    <scope>NUCLEOTIDE SEQUENCE</scope>
</reference>
<gene>
    <name evidence="1" type="ORF">LCGC14_2157670</name>
</gene>
<dbReference type="EMBL" id="LAZR01027619">
    <property type="protein sequence ID" value="KKL65176.1"/>
    <property type="molecule type" value="Genomic_DNA"/>
</dbReference>
<dbReference type="AlphaFoldDB" id="A0A0F9EFX5"/>